<proteinExistence type="predicted"/>
<feature type="region of interest" description="Disordered" evidence="1">
    <location>
        <begin position="1"/>
        <end position="38"/>
    </location>
</feature>
<reference evidence="2 3" key="1">
    <citation type="submission" date="2021-07" db="EMBL/GenBank/DDBJ databases">
        <title>Genome data of Colletotrichum spaethianum.</title>
        <authorList>
            <person name="Utami Y.D."/>
            <person name="Hiruma K."/>
        </authorList>
    </citation>
    <scope>NUCLEOTIDE SEQUENCE [LARGE SCALE GENOMIC DNA]</scope>
    <source>
        <strain evidence="2 3">MAFF 242679</strain>
    </source>
</reference>
<name>A0AA37GTF1_9PEZI</name>
<organism evidence="2 3">
    <name type="scientific">Colletotrichum liriopes</name>
    <dbReference type="NCBI Taxonomy" id="708192"/>
    <lineage>
        <taxon>Eukaryota</taxon>
        <taxon>Fungi</taxon>
        <taxon>Dikarya</taxon>
        <taxon>Ascomycota</taxon>
        <taxon>Pezizomycotina</taxon>
        <taxon>Sordariomycetes</taxon>
        <taxon>Hypocreomycetidae</taxon>
        <taxon>Glomerellales</taxon>
        <taxon>Glomerellaceae</taxon>
        <taxon>Colletotrichum</taxon>
        <taxon>Colletotrichum spaethianum species complex</taxon>
    </lineage>
</organism>
<comment type="caution">
    <text evidence="2">The sequence shown here is derived from an EMBL/GenBank/DDBJ whole genome shotgun (WGS) entry which is preliminary data.</text>
</comment>
<dbReference type="EMBL" id="BPPX01000019">
    <property type="protein sequence ID" value="GJC85823.1"/>
    <property type="molecule type" value="Genomic_DNA"/>
</dbReference>
<evidence type="ECO:0000313" key="3">
    <source>
        <dbReference type="Proteomes" id="UP001055172"/>
    </source>
</evidence>
<gene>
    <name evidence="2" type="ORF">ColLi_08661</name>
</gene>
<protein>
    <submittedName>
        <fullName evidence="2">Uncharacterized protein</fullName>
    </submittedName>
</protein>
<evidence type="ECO:0000313" key="2">
    <source>
        <dbReference type="EMBL" id="GJC85823.1"/>
    </source>
</evidence>
<dbReference type="AlphaFoldDB" id="A0AA37GTF1"/>
<dbReference type="Proteomes" id="UP001055172">
    <property type="component" value="Unassembled WGS sequence"/>
</dbReference>
<evidence type="ECO:0000256" key="1">
    <source>
        <dbReference type="SAM" id="MobiDB-lite"/>
    </source>
</evidence>
<keyword evidence="3" id="KW-1185">Reference proteome</keyword>
<accession>A0AA37GTF1</accession>
<sequence>MTSAFATPRQEEDDPFGIQAHGRYRAPRRGGSPAQRKHVCLKRPAPKDVCSGYTTGATGR</sequence>